<dbReference type="PANTHER" id="PTHR33067:SF9">
    <property type="entry name" value="RNA-DIRECTED DNA POLYMERASE"/>
    <property type="match status" value="1"/>
</dbReference>
<gene>
    <name evidence="1" type="ORF">Tco_0679511</name>
</gene>
<keyword evidence="1" id="KW-0548">Nucleotidyltransferase</keyword>
<accession>A0ABQ4XJH2</accession>
<name>A0ABQ4XJH2_9ASTR</name>
<keyword evidence="1" id="KW-0695">RNA-directed DNA polymerase</keyword>
<dbReference type="Gene3D" id="2.40.70.10">
    <property type="entry name" value="Acid Proteases"/>
    <property type="match status" value="1"/>
</dbReference>
<evidence type="ECO:0000313" key="1">
    <source>
        <dbReference type="EMBL" id="GJS64947.1"/>
    </source>
</evidence>
<comment type="caution">
    <text evidence="1">The sequence shown here is derived from an EMBL/GenBank/DDBJ whole genome shotgun (WGS) entry which is preliminary data.</text>
</comment>
<reference evidence="1" key="1">
    <citation type="journal article" date="2022" name="Int. J. Mol. Sci.">
        <title>Draft Genome of Tanacetum Coccineum: Genomic Comparison of Closely Related Tanacetum-Family Plants.</title>
        <authorList>
            <person name="Yamashiro T."/>
            <person name="Shiraishi A."/>
            <person name="Nakayama K."/>
            <person name="Satake H."/>
        </authorList>
    </citation>
    <scope>NUCLEOTIDE SEQUENCE</scope>
</reference>
<organism evidence="1 2">
    <name type="scientific">Tanacetum coccineum</name>
    <dbReference type="NCBI Taxonomy" id="301880"/>
    <lineage>
        <taxon>Eukaryota</taxon>
        <taxon>Viridiplantae</taxon>
        <taxon>Streptophyta</taxon>
        <taxon>Embryophyta</taxon>
        <taxon>Tracheophyta</taxon>
        <taxon>Spermatophyta</taxon>
        <taxon>Magnoliopsida</taxon>
        <taxon>eudicotyledons</taxon>
        <taxon>Gunneridae</taxon>
        <taxon>Pentapetalae</taxon>
        <taxon>asterids</taxon>
        <taxon>campanulids</taxon>
        <taxon>Asterales</taxon>
        <taxon>Asteraceae</taxon>
        <taxon>Asteroideae</taxon>
        <taxon>Anthemideae</taxon>
        <taxon>Anthemidinae</taxon>
        <taxon>Tanacetum</taxon>
    </lineage>
</organism>
<keyword evidence="2" id="KW-1185">Reference proteome</keyword>
<sequence>MSKTQADYGSGIARPKIDDKDYFELKGQFLKELRDNTFSGSDHKDANEHIEKVLEIVDLFHVPNITQDQNIPQNDTWIYRTRSTKTSDGLAAIQAQLNNLGREIKKVNENVYATQVGSAALRFYQRNNANPSYQERRQSIEESLRKFMIESTKRHEENSNLIKEIRASTNAAIRNQGASIKTLEIQIGTVKHPKGIAENVLVWIGKFVFPVDFIILDISEDVKVPLILERPFLSTAYAKIDMFKRKITLRVGDEKIIFYSVKPASSLIKRVYMLSLRECMKLDLKARLMGETLVLNSLLDPLYGDYIKLNDLNVPLELRRDQVDDLMPTIKEGEWRIWMATEIKTYEMLFLESHSARLHVWKQEAEWNLASVPKAQKFLQGGLELRTQIYSRYNNGRMADMRAHKLRYGELAEQCNMISDMAPLPPREQRHPFLRVQVVDFQWMPELMRDGLFARMAMEHRDDVVSVRRSLETIEMEAVYLGLGITYRGGDGVPRAPEKVTVTDLFYLRGLDVGSVNIPYLLARYLRRFATKRKSGAHISGGQFVARLAEHFGLLTAEILGGLMVIAPELLIIDMAELVRLQICAQFDDTWAWDCSNYGVLGPPGRNTIPPRYFFNNDLEYLKHGNTDKKYALSLSKVKAARYEQEGIEEIIPYLWSSSIHNNEGLKDRKWTKKDKGTTKSMLNKIEKTLKERRRMRRLESFVRGRRVETDYKLLVRPE</sequence>
<dbReference type="PANTHER" id="PTHR33067">
    <property type="entry name" value="RNA-DIRECTED DNA POLYMERASE-RELATED"/>
    <property type="match status" value="1"/>
</dbReference>
<dbReference type="GO" id="GO:0003964">
    <property type="term" value="F:RNA-directed DNA polymerase activity"/>
    <property type="evidence" value="ECO:0007669"/>
    <property type="project" value="UniProtKB-KW"/>
</dbReference>
<keyword evidence="1" id="KW-0808">Transferase</keyword>
<dbReference type="Proteomes" id="UP001151760">
    <property type="component" value="Unassembled WGS sequence"/>
</dbReference>
<proteinExistence type="predicted"/>
<protein>
    <submittedName>
        <fullName evidence="1">Reverse transcriptase domain-containing protein</fullName>
    </submittedName>
</protein>
<dbReference type="EMBL" id="BQNB010009540">
    <property type="protein sequence ID" value="GJS64947.1"/>
    <property type="molecule type" value="Genomic_DNA"/>
</dbReference>
<evidence type="ECO:0000313" key="2">
    <source>
        <dbReference type="Proteomes" id="UP001151760"/>
    </source>
</evidence>
<reference evidence="1" key="2">
    <citation type="submission" date="2022-01" db="EMBL/GenBank/DDBJ databases">
        <authorList>
            <person name="Yamashiro T."/>
            <person name="Shiraishi A."/>
            <person name="Satake H."/>
            <person name="Nakayama K."/>
        </authorList>
    </citation>
    <scope>NUCLEOTIDE SEQUENCE</scope>
</reference>
<dbReference type="InterPro" id="IPR021109">
    <property type="entry name" value="Peptidase_aspartic_dom_sf"/>
</dbReference>